<keyword evidence="6 10" id="KW-0460">Magnesium</keyword>
<feature type="binding site" evidence="10">
    <location>
        <position position="73"/>
    </location>
    <ligand>
        <name>substrate</name>
    </ligand>
</feature>
<proteinExistence type="inferred from homology"/>
<feature type="binding site" evidence="10">
    <location>
        <position position="42"/>
    </location>
    <ligand>
        <name>Mg(2+)</name>
        <dbReference type="ChEBI" id="CHEBI:18420"/>
    </ligand>
</feature>
<accession>A0A2K2U7W7</accession>
<keyword evidence="4 10" id="KW-0547">Nucleotide-binding</keyword>
<dbReference type="CDD" id="cd00515">
    <property type="entry name" value="HAM1"/>
    <property type="match status" value="1"/>
</dbReference>
<dbReference type="GO" id="GO:0009146">
    <property type="term" value="P:purine nucleoside triphosphate catabolic process"/>
    <property type="evidence" value="ECO:0007669"/>
    <property type="project" value="UniProtKB-UniRule"/>
</dbReference>
<feature type="binding site" evidence="10">
    <location>
        <begin position="9"/>
        <end position="14"/>
    </location>
    <ligand>
        <name>substrate</name>
    </ligand>
</feature>
<name>A0A2K2U7W7_9ACTN</name>
<dbReference type="FunFam" id="3.90.950.10:FF:000001">
    <property type="entry name" value="dITP/XTP pyrophosphatase"/>
    <property type="match status" value="1"/>
</dbReference>
<keyword evidence="5 10" id="KW-0378">Hydrolase</keyword>
<dbReference type="GO" id="GO:0035870">
    <property type="term" value="F:dITP diphosphatase activity"/>
    <property type="evidence" value="ECO:0007669"/>
    <property type="project" value="UniProtKB-UniRule"/>
</dbReference>
<feature type="active site" description="Proton acceptor" evidence="10">
    <location>
        <position position="72"/>
    </location>
</feature>
<evidence type="ECO:0000313" key="12">
    <source>
        <dbReference type="EMBL" id="PNV66374.1"/>
    </source>
</evidence>
<dbReference type="GO" id="GO:0036222">
    <property type="term" value="F:XTP diphosphatase activity"/>
    <property type="evidence" value="ECO:0007669"/>
    <property type="project" value="UniProtKB-UniRule"/>
</dbReference>
<sequence length="201" mass="21470">MRKTVVIASNNAHKAREIAEALDFPGWEFCTLRDLGIASDPEEDADTFEGNARIKARAAREASGGRAVLADDSGLVVDALDGAPGVRSARYAGEDATDAANNAKLLDELADVPDAQRTARFMCTLVFIDEDGSEEVAHGVVEGRIGHAERGEHGFGYDPLFLPDVFGGERTLAEALPQEKNAVSHRGNALRALRARIEEGA</sequence>
<evidence type="ECO:0000313" key="13">
    <source>
        <dbReference type="Proteomes" id="UP000236488"/>
    </source>
</evidence>
<dbReference type="Proteomes" id="UP000236488">
    <property type="component" value="Unassembled WGS sequence"/>
</dbReference>
<evidence type="ECO:0000256" key="8">
    <source>
        <dbReference type="ARBA" id="ARBA00051875"/>
    </source>
</evidence>
<evidence type="ECO:0000256" key="10">
    <source>
        <dbReference type="HAMAP-Rule" id="MF_01405"/>
    </source>
</evidence>
<feature type="binding site" evidence="10">
    <location>
        <position position="72"/>
    </location>
    <ligand>
        <name>Mg(2+)</name>
        <dbReference type="ChEBI" id="CHEBI:18420"/>
    </ligand>
</feature>
<dbReference type="HAMAP" id="MF_01405">
    <property type="entry name" value="Non_canon_purine_NTPase"/>
    <property type="match status" value="1"/>
</dbReference>
<comment type="catalytic activity">
    <reaction evidence="8 10">
        <text>dITP + H2O = dIMP + diphosphate + H(+)</text>
        <dbReference type="Rhea" id="RHEA:28342"/>
        <dbReference type="ChEBI" id="CHEBI:15377"/>
        <dbReference type="ChEBI" id="CHEBI:15378"/>
        <dbReference type="ChEBI" id="CHEBI:33019"/>
        <dbReference type="ChEBI" id="CHEBI:61194"/>
        <dbReference type="ChEBI" id="CHEBI:61382"/>
        <dbReference type="EC" id="3.6.1.66"/>
    </reaction>
</comment>
<comment type="cofactor">
    <cofactor evidence="10">
        <name>Mg(2+)</name>
        <dbReference type="ChEBI" id="CHEBI:18420"/>
    </cofactor>
    <text evidence="10">Binds 1 Mg(2+) ion per subunit.</text>
</comment>
<dbReference type="GO" id="GO:0005829">
    <property type="term" value="C:cytosol"/>
    <property type="evidence" value="ECO:0007669"/>
    <property type="project" value="TreeGrafter"/>
</dbReference>
<dbReference type="GO" id="GO:0036220">
    <property type="term" value="F:ITP diphosphatase activity"/>
    <property type="evidence" value="ECO:0007669"/>
    <property type="project" value="UniProtKB-UniRule"/>
</dbReference>
<dbReference type="GO" id="GO:0000166">
    <property type="term" value="F:nucleotide binding"/>
    <property type="evidence" value="ECO:0007669"/>
    <property type="project" value="UniProtKB-KW"/>
</dbReference>
<dbReference type="GO" id="GO:0009117">
    <property type="term" value="P:nucleotide metabolic process"/>
    <property type="evidence" value="ECO:0007669"/>
    <property type="project" value="UniProtKB-KW"/>
</dbReference>
<evidence type="ECO:0000256" key="11">
    <source>
        <dbReference type="RuleBase" id="RU003781"/>
    </source>
</evidence>
<gene>
    <name evidence="12" type="primary">rdgB</name>
    <name evidence="12" type="ORF">C2L80_01365</name>
</gene>
<dbReference type="GO" id="GO:0017111">
    <property type="term" value="F:ribonucleoside triphosphate phosphatase activity"/>
    <property type="evidence" value="ECO:0007669"/>
    <property type="project" value="InterPro"/>
</dbReference>
<feature type="binding site" evidence="10">
    <location>
        <position position="180"/>
    </location>
    <ligand>
        <name>substrate</name>
    </ligand>
</feature>
<dbReference type="Pfam" id="PF01725">
    <property type="entry name" value="Ham1p_like"/>
    <property type="match status" value="1"/>
</dbReference>
<evidence type="ECO:0000256" key="2">
    <source>
        <dbReference type="ARBA" id="ARBA00011738"/>
    </source>
</evidence>
<feature type="binding site" evidence="10">
    <location>
        <begin position="185"/>
        <end position="186"/>
    </location>
    <ligand>
        <name>substrate</name>
    </ligand>
</feature>
<comment type="catalytic activity">
    <reaction evidence="9 10">
        <text>XTP + H2O = XMP + diphosphate + H(+)</text>
        <dbReference type="Rhea" id="RHEA:28610"/>
        <dbReference type="ChEBI" id="CHEBI:15377"/>
        <dbReference type="ChEBI" id="CHEBI:15378"/>
        <dbReference type="ChEBI" id="CHEBI:33019"/>
        <dbReference type="ChEBI" id="CHEBI:57464"/>
        <dbReference type="ChEBI" id="CHEBI:61314"/>
        <dbReference type="EC" id="3.6.1.66"/>
    </reaction>
</comment>
<keyword evidence="3 10" id="KW-0479">Metal-binding</keyword>
<dbReference type="NCBIfam" id="TIGR00042">
    <property type="entry name" value="RdgB/HAM1 family non-canonical purine NTP pyrophosphatase"/>
    <property type="match status" value="1"/>
</dbReference>
<dbReference type="PANTHER" id="PTHR11067:SF9">
    <property type="entry name" value="INOSINE TRIPHOSPHATE PYROPHOSPHATASE"/>
    <property type="match status" value="1"/>
</dbReference>
<evidence type="ECO:0000256" key="7">
    <source>
        <dbReference type="ARBA" id="ARBA00023080"/>
    </source>
</evidence>
<dbReference type="Gene3D" id="3.90.950.10">
    <property type="match status" value="1"/>
</dbReference>
<dbReference type="PANTHER" id="PTHR11067">
    <property type="entry name" value="INOSINE TRIPHOSPHATE PYROPHOSPHATASE/HAM1 PROTEIN"/>
    <property type="match status" value="1"/>
</dbReference>
<evidence type="ECO:0000256" key="3">
    <source>
        <dbReference type="ARBA" id="ARBA00022723"/>
    </source>
</evidence>
<evidence type="ECO:0000256" key="9">
    <source>
        <dbReference type="ARBA" id="ARBA00052017"/>
    </source>
</evidence>
<dbReference type="EMBL" id="PPEL01000003">
    <property type="protein sequence ID" value="PNV66374.1"/>
    <property type="molecule type" value="Genomic_DNA"/>
</dbReference>
<feature type="binding site" evidence="10">
    <location>
        <begin position="155"/>
        <end position="158"/>
    </location>
    <ligand>
        <name>substrate</name>
    </ligand>
</feature>
<keyword evidence="7 10" id="KW-0546">Nucleotide metabolism</keyword>
<dbReference type="GO" id="GO:0046872">
    <property type="term" value="F:metal ion binding"/>
    <property type="evidence" value="ECO:0007669"/>
    <property type="project" value="UniProtKB-KW"/>
</dbReference>
<evidence type="ECO:0000256" key="6">
    <source>
        <dbReference type="ARBA" id="ARBA00022842"/>
    </source>
</evidence>
<keyword evidence="13" id="KW-1185">Reference proteome</keyword>
<evidence type="ECO:0000256" key="4">
    <source>
        <dbReference type="ARBA" id="ARBA00022741"/>
    </source>
</evidence>
<comment type="caution">
    <text evidence="12">The sequence shown here is derived from an EMBL/GenBank/DDBJ whole genome shotgun (WGS) entry which is preliminary data.</text>
</comment>
<comment type="similarity">
    <text evidence="1 10 11">Belongs to the HAM1 NTPase family.</text>
</comment>
<organism evidence="12 13">
    <name type="scientific">Rubneribacter badeniensis</name>
    <dbReference type="NCBI Taxonomy" id="2070688"/>
    <lineage>
        <taxon>Bacteria</taxon>
        <taxon>Bacillati</taxon>
        <taxon>Actinomycetota</taxon>
        <taxon>Coriobacteriia</taxon>
        <taxon>Eggerthellales</taxon>
        <taxon>Eggerthellaceae</taxon>
        <taxon>Rubneribacter</taxon>
    </lineage>
</organism>
<evidence type="ECO:0000256" key="1">
    <source>
        <dbReference type="ARBA" id="ARBA00008023"/>
    </source>
</evidence>
<reference evidence="12 13" key="1">
    <citation type="journal article" date="2018" name="Int. J. Syst. Evol. Microbiol.">
        <title>Rubneribacter badeniensis gen. nov., sp. nov. and Enteroscipio rubneri gen. nov., sp. nov., new members of the Eggerthellaceae isolated from human faeces.</title>
        <authorList>
            <person name="Danylec N."/>
            <person name="Gobl A."/>
            <person name="Stoll D.A."/>
            <person name="Hetzer B."/>
            <person name="Kulling S.E."/>
            <person name="Huch M."/>
        </authorList>
    </citation>
    <scope>NUCLEOTIDE SEQUENCE [LARGE SCALE GENOMIC DNA]</scope>
    <source>
        <strain evidence="12 13">ResAG-85</strain>
    </source>
</reference>
<dbReference type="InterPro" id="IPR029001">
    <property type="entry name" value="ITPase-like_fam"/>
</dbReference>
<dbReference type="AlphaFoldDB" id="A0A2K2U7W7"/>
<dbReference type="EC" id="3.6.1.66" evidence="10"/>
<evidence type="ECO:0000256" key="5">
    <source>
        <dbReference type="ARBA" id="ARBA00022801"/>
    </source>
</evidence>
<dbReference type="InterPro" id="IPR020922">
    <property type="entry name" value="dITP/XTP_pyrophosphatase"/>
</dbReference>
<comment type="function">
    <text evidence="10">Pyrophosphatase that catalyzes the hydrolysis of nucleoside triphosphates to their monophosphate derivatives, with a high preference for the non-canonical purine nucleotides XTP (xanthosine triphosphate), dITP (deoxyinosine triphosphate) and ITP. Seems to function as a house-cleaning enzyme that removes non-canonical purine nucleotides from the nucleotide pool, thus preventing their incorporation into DNA/RNA and avoiding chromosomal lesions.</text>
</comment>
<dbReference type="InterPro" id="IPR002637">
    <property type="entry name" value="RdgB/HAM1"/>
</dbReference>
<dbReference type="RefSeq" id="WP_087196535.1">
    <property type="nucleotide sequence ID" value="NZ_PPEL01000003.1"/>
</dbReference>
<protein>
    <recommendedName>
        <fullName evidence="10">dITP/XTP pyrophosphatase</fullName>
        <ecNumber evidence="10">3.6.1.66</ecNumber>
    </recommendedName>
    <alternativeName>
        <fullName evidence="10">Non-canonical purine NTP pyrophosphatase</fullName>
    </alternativeName>
    <alternativeName>
        <fullName evidence="10">Non-standard purine NTP pyrophosphatase</fullName>
    </alternativeName>
    <alternativeName>
        <fullName evidence="10">Nucleoside-triphosphate diphosphatase</fullName>
    </alternativeName>
    <alternativeName>
        <fullName evidence="10">Nucleoside-triphosphate pyrophosphatase</fullName>
        <shortName evidence="10">NTPase</shortName>
    </alternativeName>
</protein>
<dbReference type="SUPFAM" id="SSF52972">
    <property type="entry name" value="ITPase-like"/>
    <property type="match status" value="1"/>
</dbReference>
<comment type="catalytic activity">
    <reaction evidence="10">
        <text>ITP + H2O = IMP + diphosphate + H(+)</text>
        <dbReference type="Rhea" id="RHEA:29399"/>
        <dbReference type="ChEBI" id="CHEBI:15377"/>
        <dbReference type="ChEBI" id="CHEBI:15378"/>
        <dbReference type="ChEBI" id="CHEBI:33019"/>
        <dbReference type="ChEBI" id="CHEBI:58053"/>
        <dbReference type="ChEBI" id="CHEBI:61402"/>
        <dbReference type="EC" id="3.6.1.66"/>
    </reaction>
</comment>
<comment type="subunit">
    <text evidence="2 10">Homodimer.</text>
</comment>